<evidence type="ECO:0000313" key="2">
    <source>
        <dbReference type="EMBL" id="NSB15963.1"/>
    </source>
</evidence>
<name>A0AAE5H7U2_CLOBE</name>
<feature type="transmembrane region" description="Helical" evidence="1">
    <location>
        <begin position="93"/>
        <end position="117"/>
    </location>
</feature>
<accession>A0AAE5H7U2</accession>
<reference evidence="2" key="1">
    <citation type="submission" date="2020-06" db="EMBL/GenBank/DDBJ databases">
        <title>Genomic insights into acetone-butanol-ethanol (ABE) fermentation by sequencing solventogenic clostridia strains.</title>
        <authorList>
            <person name="Brown S."/>
        </authorList>
    </citation>
    <scope>NUCLEOTIDE SEQUENCE</scope>
    <source>
        <strain evidence="2">DJ123</strain>
    </source>
</reference>
<feature type="transmembrane region" description="Helical" evidence="1">
    <location>
        <begin position="168"/>
        <end position="188"/>
    </location>
</feature>
<proteinExistence type="predicted"/>
<evidence type="ECO:0000313" key="3">
    <source>
        <dbReference type="Proteomes" id="UP000822184"/>
    </source>
</evidence>
<dbReference type="RefSeq" id="WP_077854230.1">
    <property type="nucleotide sequence ID" value="NZ_JABTDW010000001.1"/>
</dbReference>
<keyword evidence="1" id="KW-0812">Transmembrane</keyword>
<keyword evidence="1" id="KW-1133">Transmembrane helix</keyword>
<dbReference type="EMBL" id="JABTDW010000001">
    <property type="protein sequence ID" value="NSB15963.1"/>
    <property type="molecule type" value="Genomic_DNA"/>
</dbReference>
<feature type="transmembrane region" description="Helical" evidence="1">
    <location>
        <begin position="195"/>
        <end position="215"/>
    </location>
</feature>
<evidence type="ECO:0000256" key="1">
    <source>
        <dbReference type="SAM" id="Phobius"/>
    </source>
</evidence>
<feature type="transmembrane region" description="Helical" evidence="1">
    <location>
        <begin position="52"/>
        <end position="72"/>
    </location>
</feature>
<feature type="transmembrane region" description="Helical" evidence="1">
    <location>
        <begin position="244"/>
        <end position="262"/>
    </location>
</feature>
<dbReference type="AlphaFoldDB" id="A0AAE5H7U2"/>
<sequence>MKRIYNYIAFKFATYKIAYIFLIVLIYQFLIFVNLIFNPIDYNFYDIVIENFGYLSLFFSINLFYLIIIYGLCERSAFYKCMYLKFRNRKQVYNINVLTIFSLSVCIVLLINLASVIECFGHVSFTNTWSAHFFYTMTGKINLLYSDENVKIITSRLSPLQYITYSNILNILYLFFLGMIFLVSNIFIKKRAISFILIIIINFSSMFLDSVNGIISKLTFTNNIFFITADSAELLNNTFIISRLSYWAILIISIYFIGLILAKKVDYRFGE</sequence>
<comment type="caution">
    <text evidence="2">The sequence shown here is derived from an EMBL/GenBank/DDBJ whole genome shotgun (WGS) entry which is preliminary data.</text>
</comment>
<feature type="transmembrane region" description="Helical" evidence="1">
    <location>
        <begin position="12"/>
        <end position="37"/>
    </location>
</feature>
<dbReference type="Proteomes" id="UP000822184">
    <property type="component" value="Unassembled WGS sequence"/>
</dbReference>
<protein>
    <submittedName>
        <fullName evidence="2">Uncharacterized protein</fullName>
    </submittedName>
</protein>
<gene>
    <name evidence="2" type="ORF">BCD95_004222</name>
</gene>
<keyword evidence="1" id="KW-0472">Membrane</keyword>
<organism evidence="2 3">
    <name type="scientific">Clostridium beijerinckii</name>
    <name type="common">Clostridium MP</name>
    <dbReference type="NCBI Taxonomy" id="1520"/>
    <lineage>
        <taxon>Bacteria</taxon>
        <taxon>Bacillati</taxon>
        <taxon>Bacillota</taxon>
        <taxon>Clostridia</taxon>
        <taxon>Eubacteriales</taxon>
        <taxon>Clostridiaceae</taxon>
        <taxon>Clostridium</taxon>
    </lineage>
</organism>